<dbReference type="SUPFAM" id="SSF50129">
    <property type="entry name" value="GroES-like"/>
    <property type="match status" value="1"/>
</dbReference>
<gene>
    <name evidence="3" type="ORF">AB4875_06740</name>
</gene>
<dbReference type="InterPro" id="IPR045010">
    <property type="entry name" value="MDR_fam"/>
</dbReference>
<dbReference type="InterPro" id="IPR036291">
    <property type="entry name" value="NAD(P)-bd_dom_sf"/>
</dbReference>
<dbReference type="EMBL" id="JBFRYB010000001">
    <property type="protein sequence ID" value="MEX1665179.1"/>
    <property type="molecule type" value="Genomic_DNA"/>
</dbReference>
<evidence type="ECO:0000313" key="3">
    <source>
        <dbReference type="EMBL" id="MEX1665179.1"/>
    </source>
</evidence>
<dbReference type="CDD" id="cd05288">
    <property type="entry name" value="PGDH"/>
    <property type="match status" value="1"/>
</dbReference>
<dbReference type="SMART" id="SM00829">
    <property type="entry name" value="PKS_ER"/>
    <property type="match status" value="1"/>
</dbReference>
<dbReference type="InterPro" id="IPR041694">
    <property type="entry name" value="ADH_N_2"/>
</dbReference>
<dbReference type="SUPFAM" id="SSF51735">
    <property type="entry name" value="NAD(P)-binding Rossmann-fold domains"/>
    <property type="match status" value="1"/>
</dbReference>
<evidence type="ECO:0000259" key="2">
    <source>
        <dbReference type="SMART" id="SM00829"/>
    </source>
</evidence>
<dbReference type="RefSeq" id="WP_368375287.1">
    <property type="nucleotide sequence ID" value="NZ_JBFRYB010000001.1"/>
</dbReference>
<dbReference type="InterPro" id="IPR013149">
    <property type="entry name" value="ADH-like_C"/>
</dbReference>
<reference evidence="3 4" key="1">
    <citation type="journal article" date="2011" name="Int. J. Syst. Evol. Microbiol.">
        <title>Zhongshania antarctica gen. nov., sp. nov. and Zhongshania guokunii sp. nov., gammaproteobacteria respectively isolated from coastal attached (fast) ice and surface seawater of the Antarctic.</title>
        <authorList>
            <person name="Li H.J."/>
            <person name="Zhang X.Y."/>
            <person name="Chen C.X."/>
            <person name="Zhang Y.J."/>
            <person name="Gao Z.M."/>
            <person name="Yu Y."/>
            <person name="Chen X.L."/>
            <person name="Chen B."/>
            <person name="Zhang Y.Z."/>
        </authorList>
    </citation>
    <scope>NUCLEOTIDE SEQUENCE [LARGE SCALE GENOMIC DNA]</scope>
    <source>
        <strain evidence="3 4">R06B22</strain>
    </source>
</reference>
<keyword evidence="4" id="KW-1185">Reference proteome</keyword>
<name>A0ABV3TU76_9GAMM</name>
<evidence type="ECO:0000313" key="4">
    <source>
        <dbReference type="Proteomes" id="UP001557484"/>
    </source>
</evidence>
<dbReference type="PANTHER" id="PTHR43205:SF7">
    <property type="entry name" value="PROSTAGLANDIN REDUCTASE 1"/>
    <property type="match status" value="1"/>
</dbReference>
<dbReference type="Proteomes" id="UP001557484">
    <property type="component" value="Unassembled WGS sequence"/>
</dbReference>
<dbReference type="InterPro" id="IPR020843">
    <property type="entry name" value="ER"/>
</dbReference>
<dbReference type="EC" id="1.-.-.-" evidence="3"/>
<evidence type="ECO:0000256" key="1">
    <source>
        <dbReference type="ARBA" id="ARBA00023002"/>
    </source>
</evidence>
<organism evidence="3 4">
    <name type="scientific">Zhongshania arctica</name>
    <dbReference type="NCBI Taxonomy" id="3238302"/>
    <lineage>
        <taxon>Bacteria</taxon>
        <taxon>Pseudomonadati</taxon>
        <taxon>Pseudomonadota</taxon>
        <taxon>Gammaproteobacteria</taxon>
        <taxon>Cellvibrionales</taxon>
        <taxon>Spongiibacteraceae</taxon>
        <taxon>Zhongshania</taxon>
    </lineage>
</organism>
<accession>A0ABV3TU76</accession>
<dbReference type="PANTHER" id="PTHR43205">
    <property type="entry name" value="PROSTAGLANDIN REDUCTASE"/>
    <property type="match status" value="1"/>
</dbReference>
<dbReference type="Pfam" id="PF00107">
    <property type="entry name" value="ADH_zinc_N"/>
    <property type="match status" value="1"/>
</dbReference>
<dbReference type="Gene3D" id="3.40.50.720">
    <property type="entry name" value="NAD(P)-binding Rossmann-like Domain"/>
    <property type="match status" value="1"/>
</dbReference>
<keyword evidence="1 3" id="KW-0560">Oxidoreductase</keyword>
<sequence>MSTVHNKKIVLNKRPDGNVSPDCWKLIQEDMDVDLKPGEFIVKVMYISVDPAMRGWINDVESYMPAVQIDETMRALGLAEVIESKNDSFAKNDILSGMFGVQKFCKLNSAYAIEKIDITKPSNVDKSMYLSILGMPGMTAYFGLMDVAKIQSGDTVLISGAAGAVGSIAGQIAKIKGCNVVGIAGGELKCRYLVEELGFDSAIDYKNVKDLNNAIASSCPNGVDVFFDNVGGAALDAALNHINPKARVTICGAISQYNASGLNIRAEIDYIPILFKSARLEGFVVLDYYSRYHEGVSQLSEWIQQGKIKSKEDIRQGIDHFGEYFKLLFDGGNFGKLILEP</sequence>
<dbReference type="Pfam" id="PF16884">
    <property type="entry name" value="ADH_N_2"/>
    <property type="match status" value="1"/>
</dbReference>
<dbReference type="Gene3D" id="3.90.180.10">
    <property type="entry name" value="Medium-chain alcohol dehydrogenases, catalytic domain"/>
    <property type="match status" value="1"/>
</dbReference>
<proteinExistence type="predicted"/>
<feature type="domain" description="Enoyl reductase (ER)" evidence="2">
    <location>
        <begin position="17"/>
        <end position="339"/>
    </location>
</feature>
<comment type="caution">
    <text evidence="3">The sequence shown here is derived from an EMBL/GenBank/DDBJ whole genome shotgun (WGS) entry which is preliminary data.</text>
</comment>
<protein>
    <submittedName>
        <fullName evidence="3">NADP-dependent oxidoreductase</fullName>
        <ecNumber evidence="3">1.-.-.-</ecNumber>
    </submittedName>
</protein>
<dbReference type="GO" id="GO:0016491">
    <property type="term" value="F:oxidoreductase activity"/>
    <property type="evidence" value="ECO:0007669"/>
    <property type="project" value="UniProtKB-KW"/>
</dbReference>
<dbReference type="InterPro" id="IPR011032">
    <property type="entry name" value="GroES-like_sf"/>
</dbReference>